<protein>
    <recommendedName>
        <fullName evidence="6">DUF2690 domain-containing protein</fullName>
    </recommendedName>
</protein>
<dbReference type="Pfam" id="PF10901">
    <property type="entry name" value="DUF2690"/>
    <property type="match status" value="1"/>
</dbReference>
<evidence type="ECO:0000313" key="3">
    <source>
        <dbReference type="EMBL" id="KWX10469.1"/>
    </source>
</evidence>
<feature type="chain" id="PRO_5010447105" description="DUF2690 domain-containing protein" evidence="1">
    <location>
        <begin position="22"/>
        <end position="135"/>
    </location>
</feature>
<feature type="signal peptide" evidence="1">
    <location>
        <begin position="1"/>
        <end position="21"/>
    </location>
</feature>
<keyword evidence="1" id="KW-0732">Signal</keyword>
<reference evidence="4" key="2">
    <citation type="submission" date="2015-02" db="EMBL/GenBank/DDBJ databases">
        <title>Physiological reanalysis, assessment of diazotrophy, and genome sequences of multiple isolates of Streptomyces thermoautotrophicus.</title>
        <authorList>
            <person name="MacKellar D.C."/>
            <person name="Lieber L."/>
            <person name="Norman J."/>
            <person name="Bolger A."/>
            <person name="Tobin C."/>
            <person name="Murray J.W."/>
            <person name="Friesen M."/>
            <person name="Prell J."/>
        </authorList>
    </citation>
    <scope>NUCLEOTIDE SEQUENCE [LARGE SCALE GENOMIC DNA]</scope>
    <source>
        <strain evidence="4">UBT1</strain>
    </source>
</reference>
<dbReference type="InterPro" id="IPR021224">
    <property type="entry name" value="DUF2690"/>
</dbReference>
<sequence>MLAALTLPLTGSVLVSPAAQAGTTATCHAASCHGKDPNLTGCARDARTVKTAYADDLKIELRYSPTCQAAWGRISNGAVEDEVQIQRSDGASFPRTAITSGHDAYTPMVNDAGYTARACGWEYSWINSSACTGWY</sequence>
<name>A0A132NK20_9ACTN</name>
<dbReference type="AlphaFoldDB" id="A0A132NK20"/>
<accession>A0A132NK20</accession>
<dbReference type="EMBL" id="JYIK01000461">
    <property type="protein sequence ID" value="KWX10469.1"/>
    <property type="molecule type" value="Genomic_DNA"/>
</dbReference>
<comment type="caution">
    <text evidence="3">The sequence shown here is derived from an EMBL/GenBank/DDBJ whole genome shotgun (WGS) entry which is preliminary data.</text>
</comment>
<dbReference type="PATRIC" id="fig|1469144.8.peg.4323"/>
<dbReference type="EMBL" id="JYIJ01000014">
    <property type="protein sequence ID" value="KWX04877.1"/>
    <property type="molecule type" value="Genomic_DNA"/>
</dbReference>
<dbReference type="Proteomes" id="UP000070659">
    <property type="component" value="Unassembled WGS sequence"/>
</dbReference>
<organism evidence="3 4">
    <name type="scientific">Carbonactinospora thermoautotrophica</name>
    <dbReference type="NCBI Taxonomy" id="1469144"/>
    <lineage>
        <taxon>Bacteria</taxon>
        <taxon>Bacillati</taxon>
        <taxon>Actinomycetota</taxon>
        <taxon>Actinomycetes</taxon>
        <taxon>Kitasatosporales</taxon>
        <taxon>Carbonactinosporaceae</taxon>
        <taxon>Carbonactinospora</taxon>
    </lineage>
</organism>
<evidence type="ECO:0000313" key="5">
    <source>
        <dbReference type="Proteomes" id="UP000070659"/>
    </source>
</evidence>
<reference evidence="3 5" key="1">
    <citation type="submission" date="2015-02" db="EMBL/GenBank/DDBJ databases">
        <title>Physiological reanalysis, assessment of diazotrophy, and genome sequences of multiple isolates of Streptomyces thermoautotrophicus.</title>
        <authorList>
            <person name="MacKellar D.C."/>
            <person name="Lieber L."/>
            <person name="Norman J."/>
            <person name="Bolger A."/>
            <person name="Tobin C."/>
            <person name="Murray J.W."/>
            <person name="Prell J."/>
        </authorList>
    </citation>
    <scope>NUCLEOTIDE SEQUENCE [LARGE SCALE GENOMIC DNA]</scope>
    <source>
        <strain evidence="3 5">UBT1</strain>
    </source>
</reference>
<gene>
    <name evidence="2" type="ORF">TH66_06480</name>
    <name evidence="3" type="ORF">TR74_03420</name>
</gene>
<proteinExistence type="predicted"/>
<evidence type="ECO:0008006" key="6">
    <source>
        <dbReference type="Google" id="ProtNLM"/>
    </source>
</evidence>
<evidence type="ECO:0000313" key="2">
    <source>
        <dbReference type="EMBL" id="KWX04877.1"/>
    </source>
</evidence>
<evidence type="ECO:0000256" key="1">
    <source>
        <dbReference type="SAM" id="SignalP"/>
    </source>
</evidence>
<evidence type="ECO:0000313" key="4">
    <source>
        <dbReference type="Proteomes" id="UP000070598"/>
    </source>
</evidence>
<dbReference type="Proteomes" id="UP000070598">
    <property type="component" value="Unassembled WGS sequence"/>
</dbReference>